<dbReference type="AlphaFoldDB" id="A0A919P413"/>
<protein>
    <submittedName>
        <fullName evidence="1">Uncharacterized protein</fullName>
    </submittedName>
</protein>
<dbReference type="RefSeq" id="WP_203750429.1">
    <property type="nucleotide sequence ID" value="NZ_BONK01000004.1"/>
</dbReference>
<sequence length="65" mass="7255">MTPSTTIRRSADDLQLERLADLRGDVADRHDAVLSTRHGGYPAGELVSMSCRHLMRPTLRRAPAR</sequence>
<dbReference type="Proteomes" id="UP000632740">
    <property type="component" value="Unassembled WGS sequence"/>
</dbReference>
<organism evidence="1 2">
    <name type="scientific">Cellulomonas chitinilytica</name>
    <dbReference type="NCBI Taxonomy" id="398759"/>
    <lineage>
        <taxon>Bacteria</taxon>
        <taxon>Bacillati</taxon>
        <taxon>Actinomycetota</taxon>
        <taxon>Actinomycetes</taxon>
        <taxon>Micrococcales</taxon>
        <taxon>Cellulomonadaceae</taxon>
        <taxon>Cellulomonas</taxon>
    </lineage>
</organism>
<comment type="caution">
    <text evidence="1">The sequence shown here is derived from an EMBL/GenBank/DDBJ whole genome shotgun (WGS) entry which is preliminary data.</text>
</comment>
<keyword evidence="2" id="KW-1185">Reference proteome</keyword>
<dbReference type="EMBL" id="BONK01000004">
    <property type="protein sequence ID" value="GIG20669.1"/>
    <property type="molecule type" value="Genomic_DNA"/>
</dbReference>
<name>A0A919P413_9CELL</name>
<reference evidence="1" key="1">
    <citation type="submission" date="2021-01" db="EMBL/GenBank/DDBJ databases">
        <title>Whole genome shotgun sequence of Cellulomonas chitinilytica NBRC 110799.</title>
        <authorList>
            <person name="Komaki H."/>
            <person name="Tamura T."/>
        </authorList>
    </citation>
    <scope>NUCLEOTIDE SEQUENCE</scope>
    <source>
        <strain evidence="1">NBRC 110799</strain>
    </source>
</reference>
<accession>A0A919P413</accession>
<evidence type="ECO:0000313" key="1">
    <source>
        <dbReference type="EMBL" id="GIG20669.1"/>
    </source>
</evidence>
<proteinExistence type="predicted"/>
<gene>
    <name evidence="1" type="ORF">Cch01nite_13930</name>
</gene>
<evidence type="ECO:0000313" key="2">
    <source>
        <dbReference type="Proteomes" id="UP000632740"/>
    </source>
</evidence>